<proteinExistence type="predicted"/>
<dbReference type="Proteomes" id="UP000327013">
    <property type="component" value="Chromosome 1"/>
</dbReference>
<dbReference type="EMBL" id="CM017321">
    <property type="protein sequence ID" value="KAE7997477.1"/>
    <property type="molecule type" value="Genomic_DNA"/>
</dbReference>
<feature type="region of interest" description="Disordered" evidence="1">
    <location>
        <begin position="53"/>
        <end position="82"/>
    </location>
</feature>
<accession>A0A5N6QE75</accession>
<dbReference type="AlphaFoldDB" id="A0A5N6QE75"/>
<keyword evidence="3" id="KW-1185">Reference proteome</keyword>
<feature type="region of interest" description="Disordered" evidence="1">
    <location>
        <begin position="95"/>
        <end position="151"/>
    </location>
</feature>
<feature type="region of interest" description="Disordered" evidence="1">
    <location>
        <begin position="1"/>
        <end position="34"/>
    </location>
</feature>
<sequence>MPKRSEVGRETPSRGGANEEKAPPEGMMASRSEEPILQDPIVASGVATMVVDLDSPTGERGTEVDAELPSLQEASGQSLNLATPRPCIQFKVVSPSEAKKGMPSQGEAQQRMPKRSEVGRETPSRGRANEEKAPPKGVMASRSEEPILQDPIVESGVATMVVDLDSPMGERGTEVDAELPSLQEASIINVTPFPLPLLLAVSWP</sequence>
<organism evidence="2 3">
    <name type="scientific">Carpinus fangiana</name>
    <dbReference type="NCBI Taxonomy" id="176857"/>
    <lineage>
        <taxon>Eukaryota</taxon>
        <taxon>Viridiplantae</taxon>
        <taxon>Streptophyta</taxon>
        <taxon>Embryophyta</taxon>
        <taxon>Tracheophyta</taxon>
        <taxon>Spermatophyta</taxon>
        <taxon>Magnoliopsida</taxon>
        <taxon>eudicotyledons</taxon>
        <taxon>Gunneridae</taxon>
        <taxon>Pentapetalae</taxon>
        <taxon>rosids</taxon>
        <taxon>fabids</taxon>
        <taxon>Fagales</taxon>
        <taxon>Betulaceae</taxon>
        <taxon>Carpinus</taxon>
    </lineage>
</organism>
<feature type="compositionally biased region" description="Polar residues" evidence="1">
    <location>
        <begin position="72"/>
        <end position="81"/>
    </location>
</feature>
<evidence type="ECO:0000313" key="3">
    <source>
        <dbReference type="Proteomes" id="UP000327013"/>
    </source>
</evidence>
<feature type="compositionally biased region" description="Basic and acidic residues" evidence="1">
    <location>
        <begin position="1"/>
        <end position="23"/>
    </location>
</feature>
<evidence type="ECO:0000256" key="1">
    <source>
        <dbReference type="SAM" id="MobiDB-lite"/>
    </source>
</evidence>
<protein>
    <submittedName>
        <fullName evidence="2">Uncharacterized protein</fullName>
    </submittedName>
</protein>
<evidence type="ECO:0000313" key="2">
    <source>
        <dbReference type="EMBL" id="KAE7997477.1"/>
    </source>
</evidence>
<name>A0A5N6QE75_9ROSI</name>
<reference evidence="2 3" key="1">
    <citation type="submission" date="2019-06" db="EMBL/GenBank/DDBJ databases">
        <title>A chromosomal-level reference genome of Carpinus fangiana (Coryloideae, Betulaceae).</title>
        <authorList>
            <person name="Yang X."/>
            <person name="Wang Z."/>
            <person name="Zhang L."/>
            <person name="Hao G."/>
            <person name="Liu J."/>
            <person name="Yang Y."/>
        </authorList>
    </citation>
    <scope>NUCLEOTIDE SEQUENCE [LARGE SCALE GENOMIC DNA]</scope>
    <source>
        <strain evidence="2">Cfa_2016G</strain>
        <tissue evidence="2">Leaf</tissue>
    </source>
</reference>
<feature type="compositionally biased region" description="Basic and acidic residues" evidence="1">
    <location>
        <begin position="114"/>
        <end position="134"/>
    </location>
</feature>
<gene>
    <name evidence="2" type="ORF">FH972_002113</name>
</gene>